<keyword evidence="1" id="KW-0812">Transmembrane</keyword>
<dbReference type="GO" id="GO:0005886">
    <property type="term" value="C:plasma membrane"/>
    <property type="evidence" value="ECO:0007669"/>
    <property type="project" value="TreeGrafter"/>
</dbReference>
<dbReference type="GO" id="GO:0052621">
    <property type="term" value="F:diguanylate cyclase activity"/>
    <property type="evidence" value="ECO:0007669"/>
    <property type="project" value="TreeGrafter"/>
</dbReference>
<dbReference type="InterPro" id="IPR050469">
    <property type="entry name" value="Diguanylate_Cyclase"/>
</dbReference>
<dbReference type="PANTHER" id="PTHR45138:SF9">
    <property type="entry name" value="DIGUANYLATE CYCLASE DGCM-RELATED"/>
    <property type="match status" value="1"/>
</dbReference>
<dbReference type="FunFam" id="3.30.70.270:FF:000001">
    <property type="entry name" value="Diguanylate cyclase domain protein"/>
    <property type="match status" value="1"/>
</dbReference>
<dbReference type="GO" id="GO:1902201">
    <property type="term" value="P:negative regulation of bacterial-type flagellum-dependent cell motility"/>
    <property type="evidence" value="ECO:0007669"/>
    <property type="project" value="TreeGrafter"/>
</dbReference>
<evidence type="ECO:0000313" key="3">
    <source>
        <dbReference type="EMBL" id="CBH98776.1"/>
    </source>
</evidence>
<feature type="domain" description="GGDEF" evidence="2">
    <location>
        <begin position="388"/>
        <end position="520"/>
    </location>
</feature>
<dbReference type="InterPro" id="IPR035965">
    <property type="entry name" value="PAS-like_dom_sf"/>
</dbReference>
<dbReference type="PANTHER" id="PTHR45138">
    <property type="entry name" value="REGULATORY COMPONENTS OF SENSORY TRANSDUCTION SYSTEM"/>
    <property type="match status" value="1"/>
</dbReference>
<dbReference type="GO" id="GO:0043709">
    <property type="term" value="P:cell adhesion involved in single-species biofilm formation"/>
    <property type="evidence" value="ECO:0007669"/>
    <property type="project" value="TreeGrafter"/>
</dbReference>
<organism evidence="3">
    <name type="scientific">mine drainage metagenome</name>
    <dbReference type="NCBI Taxonomy" id="410659"/>
    <lineage>
        <taxon>unclassified sequences</taxon>
        <taxon>metagenomes</taxon>
        <taxon>ecological metagenomes</taxon>
    </lineage>
</organism>
<dbReference type="Gene3D" id="3.30.70.270">
    <property type="match status" value="1"/>
</dbReference>
<evidence type="ECO:0000259" key="2">
    <source>
        <dbReference type="PROSITE" id="PS50887"/>
    </source>
</evidence>
<dbReference type="InterPro" id="IPR029787">
    <property type="entry name" value="Nucleotide_cyclase"/>
</dbReference>
<dbReference type="PROSITE" id="PS50887">
    <property type="entry name" value="GGDEF"/>
    <property type="match status" value="1"/>
</dbReference>
<feature type="transmembrane region" description="Helical" evidence="1">
    <location>
        <begin position="46"/>
        <end position="65"/>
    </location>
</feature>
<sequence length="520" mass="56807">MSPDTLIVQDQARSPMRSNGLFARQEDEQAFRRGEWDYIGARLRSLGLWGTAAFMLASITDFTVLGLSPVYFGLLALRFVVLGLGARLVLLGRKPEAPAPQRLSRALLVFEVAILVIFLLVVAAYGGAVDYHAITALLLTIALYTYAPALSSGSLWIGPAFTLVFLLEAVFVLHAPAKASSIVAVLLVFANFAGWQVATQLNRIQRLNWLDRQRLRREVVERLAAEQRALAGEENLRRLFDTTPVPMVLVHQPDGQVLRYNQAAESLLDPAGKVRAGLVPFSTDFYADPAQSAQLRATLLRDGRLGPLDVQLKTTDGRPVEVMLSSALMQFHGEPATISSLVEITARKNYERELQRLAQTDPLTGLLNRRGFFGQAAVLLHAVRSRGETMAVLLMDADHFKRVNDTHGHAVGDEALRQIGSIIQAQLCDADALARVGGEEFAGLLPNTPLPQAIDIAERIREAIAGQCLHCVGMRVQVSLSVGVSLVGASEQRIDEALSRADRAMYAAKLAGRNRVDQLV</sequence>
<feature type="transmembrane region" description="Helical" evidence="1">
    <location>
        <begin position="71"/>
        <end position="91"/>
    </location>
</feature>
<evidence type="ECO:0000256" key="1">
    <source>
        <dbReference type="SAM" id="Phobius"/>
    </source>
</evidence>
<dbReference type="AlphaFoldDB" id="E6PV19"/>
<dbReference type="EMBL" id="CABM01000061">
    <property type="protein sequence ID" value="CBH98776.1"/>
    <property type="molecule type" value="Genomic_DNA"/>
</dbReference>
<dbReference type="InterPro" id="IPR043128">
    <property type="entry name" value="Rev_trsase/Diguanyl_cyclase"/>
</dbReference>
<dbReference type="InterPro" id="IPR000014">
    <property type="entry name" value="PAS"/>
</dbReference>
<gene>
    <name evidence="3" type="ORF">CARN2_4258</name>
</gene>
<proteinExistence type="predicted"/>
<dbReference type="SUPFAM" id="SSF55785">
    <property type="entry name" value="PYP-like sensor domain (PAS domain)"/>
    <property type="match status" value="1"/>
</dbReference>
<dbReference type="Pfam" id="PF13188">
    <property type="entry name" value="PAS_8"/>
    <property type="match status" value="1"/>
</dbReference>
<dbReference type="Gene3D" id="3.30.450.20">
    <property type="entry name" value="PAS domain"/>
    <property type="match status" value="1"/>
</dbReference>
<feature type="transmembrane region" description="Helical" evidence="1">
    <location>
        <begin position="103"/>
        <end position="125"/>
    </location>
</feature>
<keyword evidence="1" id="KW-0472">Membrane</keyword>
<accession>E6PV19</accession>
<reference evidence="3" key="1">
    <citation type="submission" date="2009-10" db="EMBL/GenBank/DDBJ databases">
        <title>Diversity of trophic interactions inside an arsenic-rich microbial ecosystem.</title>
        <authorList>
            <person name="Bertin P.N."/>
            <person name="Heinrich-Salmeron A."/>
            <person name="Pelletier E."/>
            <person name="Goulhen-Chollet F."/>
            <person name="Arsene-Ploetze F."/>
            <person name="Gallien S."/>
            <person name="Calteau A."/>
            <person name="Vallenet D."/>
            <person name="Casiot C."/>
            <person name="Chane-Woon-Ming B."/>
            <person name="Giloteaux L."/>
            <person name="Barakat M."/>
            <person name="Bonnefoy V."/>
            <person name="Bruneel O."/>
            <person name="Chandler M."/>
            <person name="Cleiss J."/>
            <person name="Duran R."/>
            <person name="Elbaz-Poulichet F."/>
            <person name="Fonknechten N."/>
            <person name="Lauga B."/>
            <person name="Mornico D."/>
            <person name="Ortet P."/>
            <person name="Schaeffer C."/>
            <person name="Siguier P."/>
            <person name="Alexander Thil Smith A."/>
            <person name="Van Dorsselaer A."/>
            <person name="Weissenbach J."/>
            <person name="Medigue C."/>
            <person name="Le Paslier D."/>
        </authorList>
    </citation>
    <scope>NUCLEOTIDE SEQUENCE</scope>
</reference>
<feature type="transmembrane region" description="Helical" evidence="1">
    <location>
        <begin position="179"/>
        <end position="198"/>
    </location>
</feature>
<dbReference type="SMART" id="SM00267">
    <property type="entry name" value="GGDEF"/>
    <property type="match status" value="1"/>
</dbReference>
<dbReference type="SUPFAM" id="SSF55073">
    <property type="entry name" value="Nucleotide cyclase"/>
    <property type="match status" value="1"/>
</dbReference>
<comment type="caution">
    <text evidence="3">The sequence shown here is derived from an EMBL/GenBank/DDBJ whole genome shotgun (WGS) entry which is preliminary data.</text>
</comment>
<dbReference type="CDD" id="cd01949">
    <property type="entry name" value="GGDEF"/>
    <property type="match status" value="1"/>
</dbReference>
<protein>
    <recommendedName>
        <fullName evidence="2">GGDEF domain-containing protein</fullName>
    </recommendedName>
</protein>
<keyword evidence="1" id="KW-1133">Transmembrane helix</keyword>
<dbReference type="Pfam" id="PF00990">
    <property type="entry name" value="GGDEF"/>
    <property type="match status" value="1"/>
</dbReference>
<name>E6PV19_9ZZZZ</name>
<feature type="transmembrane region" description="Helical" evidence="1">
    <location>
        <begin position="154"/>
        <end position="173"/>
    </location>
</feature>
<dbReference type="InterPro" id="IPR000160">
    <property type="entry name" value="GGDEF_dom"/>
</dbReference>
<dbReference type="NCBIfam" id="TIGR00254">
    <property type="entry name" value="GGDEF"/>
    <property type="match status" value="1"/>
</dbReference>